<keyword evidence="1" id="KW-0694">RNA-binding</keyword>
<organism evidence="4 5">
    <name type="scientific">Neogobius melanostomus</name>
    <name type="common">round goby</name>
    <dbReference type="NCBI Taxonomy" id="47308"/>
    <lineage>
        <taxon>Eukaryota</taxon>
        <taxon>Metazoa</taxon>
        <taxon>Chordata</taxon>
        <taxon>Craniata</taxon>
        <taxon>Vertebrata</taxon>
        <taxon>Euteleostomi</taxon>
        <taxon>Actinopterygii</taxon>
        <taxon>Neopterygii</taxon>
        <taxon>Teleostei</taxon>
        <taxon>Neoteleostei</taxon>
        <taxon>Acanthomorphata</taxon>
        <taxon>Gobiaria</taxon>
        <taxon>Gobiiformes</taxon>
        <taxon>Gobioidei</taxon>
        <taxon>Gobiidae</taxon>
        <taxon>Benthophilinae</taxon>
        <taxon>Neogobiini</taxon>
        <taxon>Neogobius</taxon>
    </lineage>
</organism>
<dbReference type="GO" id="GO:0098964">
    <property type="term" value="P:anterograde dendritic transport of messenger ribonucleoprotein complex"/>
    <property type="evidence" value="ECO:0007669"/>
    <property type="project" value="TreeGrafter"/>
</dbReference>
<dbReference type="GO" id="GO:0007281">
    <property type="term" value="P:germ cell development"/>
    <property type="evidence" value="ECO:0007669"/>
    <property type="project" value="TreeGrafter"/>
</dbReference>
<feature type="domain" description="DRBM" evidence="3">
    <location>
        <begin position="163"/>
        <end position="231"/>
    </location>
</feature>
<dbReference type="InterPro" id="IPR051740">
    <property type="entry name" value="DRBM-containing_protein"/>
</dbReference>
<dbReference type="Pfam" id="PF00035">
    <property type="entry name" value="dsrm"/>
    <property type="match status" value="2"/>
</dbReference>
<dbReference type="Proteomes" id="UP000694523">
    <property type="component" value="Unplaced"/>
</dbReference>
<reference evidence="4" key="2">
    <citation type="submission" date="2025-09" db="UniProtKB">
        <authorList>
            <consortium name="Ensembl"/>
        </authorList>
    </citation>
    <scope>IDENTIFICATION</scope>
</reference>
<keyword evidence="5" id="KW-1185">Reference proteome</keyword>
<dbReference type="SUPFAM" id="SSF54768">
    <property type="entry name" value="dsRNA-binding domain-like"/>
    <property type="match status" value="2"/>
</dbReference>
<name>A0A8C6SHK2_9GOBI</name>
<proteinExistence type="predicted"/>
<reference evidence="4" key="1">
    <citation type="submission" date="2025-08" db="UniProtKB">
        <authorList>
            <consortium name="Ensembl"/>
        </authorList>
    </citation>
    <scope>IDENTIFICATION</scope>
</reference>
<feature type="region of interest" description="Disordered" evidence="2">
    <location>
        <begin position="227"/>
        <end position="316"/>
    </location>
</feature>
<accession>A0A8C6SHK2</accession>
<dbReference type="GO" id="GO:0003729">
    <property type="term" value="F:mRNA binding"/>
    <property type="evidence" value="ECO:0007669"/>
    <property type="project" value="TreeGrafter"/>
</dbReference>
<protein>
    <recommendedName>
        <fullName evidence="3">DRBM domain-containing protein</fullName>
    </recommendedName>
</protein>
<dbReference type="GO" id="GO:0035418">
    <property type="term" value="P:protein localization to synapse"/>
    <property type="evidence" value="ECO:0007669"/>
    <property type="project" value="TreeGrafter"/>
</dbReference>
<feature type="region of interest" description="Disordered" evidence="2">
    <location>
        <begin position="19"/>
        <end position="45"/>
    </location>
</feature>
<sequence length="316" mass="35783">MLEKLESLAPISNKKTVPVDKSLTEMENGTVNTEPHDRPDFGLGKDPTMRLSELQMARKQPYVTYRQLQGEIKRAELLFSIEATLDKVTAVGSGYTKKEAKRRASTALLQKMGYQTLREEPTPVDRSLQKPNTVNQSQTTAPPTSKRNKTPEQIRPDFGLGKDPCSRLSELQMLRREKYAVYRTLAEKVVDNNYGFTIEASLNQFTATGNGRTKKEAKKRNILQIHQVTSEHHSREEQHSGETSHSQERAENLHTAPVVKPEDLQASVENSESQADEKQSPLHGSESQREQQTPEEREQCSPETIHLSRPRNLLQS</sequence>
<dbReference type="PROSITE" id="PS50137">
    <property type="entry name" value="DS_RBD"/>
    <property type="match status" value="2"/>
</dbReference>
<dbReference type="GO" id="GO:0043025">
    <property type="term" value="C:neuronal cell body"/>
    <property type="evidence" value="ECO:0007669"/>
    <property type="project" value="TreeGrafter"/>
</dbReference>
<evidence type="ECO:0000256" key="2">
    <source>
        <dbReference type="SAM" id="MobiDB-lite"/>
    </source>
</evidence>
<dbReference type="PANTHER" id="PTHR46054:SF3">
    <property type="entry name" value="MATERNAL EFFECT PROTEIN STAUFEN"/>
    <property type="match status" value="1"/>
</dbReference>
<feature type="region of interest" description="Disordered" evidence="2">
    <location>
        <begin position="113"/>
        <end position="163"/>
    </location>
</feature>
<dbReference type="InterPro" id="IPR014720">
    <property type="entry name" value="dsRBD_dom"/>
</dbReference>
<dbReference type="GO" id="GO:0003725">
    <property type="term" value="F:double-stranded RNA binding"/>
    <property type="evidence" value="ECO:0007669"/>
    <property type="project" value="TreeGrafter"/>
</dbReference>
<feature type="compositionally biased region" description="Polar residues" evidence="2">
    <location>
        <begin position="129"/>
        <end position="145"/>
    </location>
</feature>
<dbReference type="Ensembl" id="ENSNMLT00000007675.1">
    <property type="protein sequence ID" value="ENSNMLP00000006723.1"/>
    <property type="gene ID" value="ENSNMLG00000004872.1"/>
</dbReference>
<evidence type="ECO:0000313" key="5">
    <source>
        <dbReference type="Proteomes" id="UP000694523"/>
    </source>
</evidence>
<evidence type="ECO:0000313" key="4">
    <source>
        <dbReference type="Ensembl" id="ENSNMLP00000006723.1"/>
    </source>
</evidence>
<dbReference type="PANTHER" id="PTHR46054">
    <property type="entry name" value="MATERNAL EFFECT PROTEIN STAUFEN"/>
    <property type="match status" value="1"/>
</dbReference>
<feature type="compositionally biased region" description="Basic and acidic residues" evidence="2">
    <location>
        <begin position="229"/>
        <end position="252"/>
    </location>
</feature>
<feature type="domain" description="DRBM" evidence="3">
    <location>
        <begin position="46"/>
        <end position="114"/>
    </location>
</feature>
<dbReference type="GO" id="GO:0008298">
    <property type="term" value="P:intracellular mRNA localization"/>
    <property type="evidence" value="ECO:0007669"/>
    <property type="project" value="TreeGrafter"/>
</dbReference>
<evidence type="ECO:0000256" key="1">
    <source>
        <dbReference type="PROSITE-ProRule" id="PRU00266"/>
    </source>
</evidence>
<feature type="compositionally biased region" description="Basic and acidic residues" evidence="2">
    <location>
        <begin position="275"/>
        <end position="300"/>
    </location>
</feature>
<evidence type="ECO:0000259" key="3">
    <source>
        <dbReference type="PROSITE" id="PS50137"/>
    </source>
</evidence>
<dbReference type="GO" id="GO:0005886">
    <property type="term" value="C:plasma membrane"/>
    <property type="evidence" value="ECO:0007669"/>
    <property type="project" value="TreeGrafter"/>
</dbReference>
<dbReference type="GO" id="GO:0010494">
    <property type="term" value="C:cytoplasmic stress granule"/>
    <property type="evidence" value="ECO:0007669"/>
    <property type="project" value="TreeGrafter"/>
</dbReference>
<dbReference type="SMART" id="SM00358">
    <property type="entry name" value="DSRM"/>
    <property type="match status" value="2"/>
</dbReference>
<dbReference type="GO" id="GO:0032839">
    <property type="term" value="C:dendrite cytoplasm"/>
    <property type="evidence" value="ECO:0007669"/>
    <property type="project" value="GOC"/>
</dbReference>
<dbReference type="Gene3D" id="3.30.160.20">
    <property type="match status" value="2"/>
</dbReference>
<dbReference type="AlphaFoldDB" id="A0A8C6SHK2"/>